<evidence type="ECO:0000256" key="3">
    <source>
        <dbReference type="ARBA" id="ARBA00022989"/>
    </source>
</evidence>
<feature type="domain" description="G-protein coupled receptors family 1 profile" evidence="6">
    <location>
        <begin position="83"/>
        <end position="332"/>
    </location>
</feature>
<keyword evidence="4 5" id="KW-0472">Membrane</keyword>
<dbReference type="Pfam" id="PF00001">
    <property type="entry name" value="7tm_1"/>
    <property type="match status" value="1"/>
</dbReference>
<evidence type="ECO:0000256" key="4">
    <source>
        <dbReference type="ARBA" id="ARBA00023136"/>
    </source>
</evidence>
<dbReference type="InterPro" id="IPR000276">
    <property type="entry name" value="GPCR_Rhodpsn"/>
</dbReference>
<evidence type="ECO:0000313" key="7">
    <source>
        <dbReference type="EMBL" id="CAF1433271.1"/>
    </source>
</evidence>
<evidence type="ECO:0000256" key="5">
    <source>
        <dbReference type="SAM" id="Phobius"/>
    </source>
</evidence>
<sequence>MLLIDRLQSGDVNHDTWSDISIDGTDGSILFLLFNAYDETFTALVRILLFQTVIQRRNMSLIYIAQQITIYGGCCILIAGVFGNAIDIYIFSVVPSYRRNPAIFYFRIASITNIIFLMIHLSIRIALGFGIDVTRISTSWCKSRTYLLYSLAMIVLSCICMAMIDQFLVTSRHVKLRNLSNIRWAHRLVIIIIIIGFLHAIPAALFYDILPTTGMCEITNSNYATYRSAFLLGTLTLIPIIVTLLFGYLTYRNIHSVRALAEQHADQHIVRMTLFQVVLVNVCLIPYGIIVTYSYITKNQMKDASRLIHESFIVSLLTLWDYGYYSVTCYVFFISSPKFRRAIRDRILFCRSRNQIGNFGAA</sequence>
<keyword evidence="3 5" id="KW-1133">Transmembrane helix</keyword>
<feature type="transmembrane region" description="Helical" evidence="5">
    <location>
        <begin position="104"/>
        <end position="127"/>
    </location>
</feature>
<keyword evidence="2 5" id="KW-0812">Transmembrane</keyword>
<dbReference type="GO" id="GO:0004930">
    <property type="term" value="F:G protein-coupled receptor activity"/>
    <property type="evidence" value="ECO:0007669"/>
    <property type="project" value="InterPro"/>
</dbReference>
<dbReference type="PROSITE" id="PS50262">
    <property type="entry name" value="G_PROTEIN_RECEP_F1_2"/>
    <property type="match status" value="1"/>
</dbReference>
<feature type="transmembrane region" description="Helical" evidence="5">
    <location>
        <begin position="147"/>
        <end position="168"/>
    </location>
</feature>
<dbReference type="InterPro" id="IPR017452">
    <property type="entry name" value="GPCR_Rhodpsn_7TM"/>
</dbReference>
<dbReference type="AlphaFoldDB" id="A0A815N6N7"/>
<evidence type="ECO:0000256" key="2">
    <source>
        <dbReference type="ARBA" id="ARBA00022692"/>
    </source>
</evidence>
<gene>
    <name evidence="7" type="ORF">EDS130_LOCUS38352</name>
</gene>
<protein>
    <recommendedName>
        <fullName evidence="6">G-protein coupled receptors family 1 profile domain-containing protein</fullName>
    </recommendedName>
</protein>
<evidence type="ECO:0000256" key="1">
    <source>
        <dbReference type="ARBA" id="ARBA00004370"/>
    </source>
</evidence>
<comment type="subcellular location">
    <subcellularLocation>
        <location evidence="1">Membrane</location>
    </subcellularLocation>
</comment>
<dbReference type="Gene3D" id="1.20.1070.10">
    <property type="entry name" value="Rhodopsin 7-helix transmembrane proteins"/>
    <property type="match status" value="1"/>
</dbReference>
<proteinExistence type="predicted"/>
<reference evidence="7" key="1">
    <citation type="submission" date="2021-02" db="EMBL/GenBank/DDBJ databases">
        <authorList>
            <person name="Nowell W R."/>
        </authorList>
    </citation>
    <scope>NUCLEOTIDE SEQUENCE</scope>
</reference>
<dbReference type="OrthoDB" id="10353563at2759"/>
<dbReference type="EMBL" id="CAJNOJ010000398">
    <property type="protein sequence ID" value="CAF1433271.1"/>
    <property type="molecule type" value="Genomic_DNA"/>
</dbReference>
<dbReference type="Proteomes" id="UP000663852">
    <property type="component" value="Unassembled WGS sequence"/>
</dbReference>
<feature type="transmembrane region" description="Helical" evidence="5">
    <location>
        <begin position="68"/>
        <end position="92"/>
    </location>
</feature>
<feature type="transmembrane region" description="Helical" evidence="5">
    <location>
        <begin position="272"/>
        <end position="296"/>
    </location>
</feature>
<dbReference type="GO" id="GO:0016020">
    <property type="term" value="C:membrane"/>
    <property type="evidence" value="ECO:0007669"/>
    <property type="project" value="UniProtKB-SubCell"/>
</dbReference>
<dbReference type="SUPFAM" id="SSF81321">
    <property type="entry name" value="Family A G protein-coupled receptor-like"/>
    <property type="match status" value="1"/>
</dbReference>
<name>A0A815N6N7_ADIRI</name>
<feature type="transmembrane region" description="Helical" evidence="5">
    <location>
        <begin position="188"/>
        <end position="210"/>
    </location>
</feature>
<feature type="transmembrane region" description="Helical" evidence="5">
    <location>
        <begin position="312"/>
        <end position="334"/>
    </location>
</feature>
<comment type="caution">
    <text evidence="7">The sequence shown here is derived from an EMBL/GenBank/DDBJ whole genome shotgun (WGS) entry which is preliminary data.</text>
</comment>
<evidence type="ECO:0000313" key="8">
    <source>
        <dbReference type="Proteomes" id="UP000663852"/>
    </source>
</evidence>
<organism evidence="7 8">
    <name type="scientific">Adineta ricciae</name>
    <name type="common">Rotifer</name>
    <dbReference type="NCBI Taxonomy" id="249248"/>
    <lineage>
        <taxon>Eukaryota</taxon>
        <taxon>Metazoa</taxon>
        <taxon>Spiralia</taxon>
        <taxon>Gnathifera</taxon>
        <taxon>Rotifera</taxon>
        <taxon>Eurotatoria</taxon>
        <taxon>Bdelloidea</taxon>
        <taxon>Adinetida</taxon>
        <taxon>Adinetidae</taxon>
        <taxon>Adineta</taxon>
    </lineage>
</organism>
<evidence type="ECO:0000259" key="6">
    <source>
        <dbReference type="PROSITE" id="PS50262"/>
    </source>
</evidence>
<feature type="transmembrane region" description="Helical" evidence="5">
    <location>
        <begin position="230"/>
        <end position="251"/>
    </location>
</feature>
<accession>A0A815N6N7</accession>